<reference evidence="1 2" key="1">
    <citation type="submission" date="2019-02" db="EMBL/GenBank/DDBJ databases">
        <title>Genomic Encyclopedia of Type Strains, Phase IV (KMG-IV): sequencing the most valuable type-strain genomes for metagenomic binning, comparative biology and taxonomic classification.</title>
        <authorList>
            <person name="Goeker M."/>
        </authorList>
    </citation>
    <scope>NUCLEOTIDE SEQUENCE [LARGE SCALE GENOMIC DNA]</scope>
    <source>
        <strain evidence="1 2">DSM 105135</strain>
    </source>
</reference>
<evidence type="ECO:0000313" key="2">
    <source>
        <dbReference type="Proteomes" id="UP000292423"/>
    </source>
</evidence>
<dbReference type="AlphaFoldDB" id="A0A4Q7YNW0"/>
<dbReference type="PANTHER" id="PTHR43883">
    <property type="entry name" value="SLR0207 PROTEIN"/>
    <property type="match status" value="1"/>
</dbReference>
<dbReference type="InterPro" id="IPR052732">
    <property type="entry name" value="Cell-binding_unc_protein"/>
</dbReference>
<dbReference type="InterPro" id="IPR027417">
    <property type="entry name" value="P-loop_NTPase"/>
</dbReference>
<dbReference type="RefSeq" id="WP_130413863.1">
    <property type="nucleotide sequence ID" value="NZ_SHKX01000013.1"/>
</dbReference>
<organism evidence="1 2">
    <name type="scientific">Fluviicoccus keumensis</name>
    <dbReference type="NCBI Taxonomy" id="1435465"/>
    <lineage>
        <taxon>Bacteria</taxon>
        <taxon>Pseudomonadati</taxon>
        <taxon>Pseudomonadota</taxon>
        <taxon>Gammaproteobacteria</taxon>
        <taxon>Moraxellales</taxon>
        <taxon>Moraxellaceae</taxon>
        <taxon>Fluviicoccus</taxon>
    </lineage>
</organism>
<keyword evidence="2" id="KW-1185">Reference proteome</keyword>
<dbReference type="SUPFAM" id="SSF56112">
    <property type="entry name" value="Protein kinase-like (PK-like)"/>
    <property type="match status" value="1"/>
</dbReference>
<dbReference type="EMBL" id="SHKX01000013">
    <property type="protein sequence ID" value="RZU38355.1"/>
    <property type="molecule type" value="Genomic_DNA"/>
</dbReference>
<gene>
    <name evidence="1" type="ORF">EV700_2286</name>
</gene>
<evidence type="ECO:0000313" key="1">
    <source>
        <dbReference type="EMBL" id="RZU38355.1"/>
    </source>
</evidence>
<name>A0A4Q7YNW0_9GAMM</name>
<comment type="caution">
    <text evidence="1">The sequence shown here is derived from an EMBL/GenBank/DDBJ whole genome shotgun (WGS) entry which is preliminary data.</text>
</comment>
<sequence>MTPMLIDALRNKALYPHPVRNFRMIETHISWVLLTGEYAYKIKKPVRFPFLDFTTLESRKRCCEEELRLNRRLSGDLYCDVVPIFGSVSSPRLDGGGPVIEYAVRMRQFPQECLLDRLAAAGELTPDLLEALALVIADFHRQTPAAPPGHPQCHPEALYAPMQQNFRLIRPWLTDADDLQRLDRLEVRAGEEYARLQPLLARRIAAGCVRECHGDLHLGNIALIDGRPVPFDCIEFNDAFRLIDIASDAAFLVMDLQSRGLDGLAERFLNGWRERSGDDGALAVMRFYQAYRALVRAKVNVLRLGQQPDEATRTLILAEYRRYAALAERYGSPPPRFLAITHGVSGSGKSHVAQQLVDGWQAQRFRSDVERKRMFGAEEGLYGPDATRRTYERLLALGREALAAGYPAVLDATFLDAAWRQAARRLAEAAGVPFLILDCDPPEAVLRERIERRQAAGRDPSDATVDVMLAQRAAREPLTAAEREHAVRIEAEVPADLLARVRDLISP</sequence>
<dbReference type="Gene3D" id="3.90.1200.10">
    <property type="match status" value="1"/>
</dbReference>
<dbReference type="InterPro" id="IPR011009">
    <property type="entry name" value="Kinase-like_dom_sf"/>
</dbReference>
<dbReference type="OrthoDB" id="9810277at2"/>
<dbReference type="Pfam" id="PF13671">
    <property type="entry name" value="AAA_33"/>
    <property type="match status" value="1"/>
</dbReference>
<dbReference type="Gene3D" id="3.40.50.300">
    <property type="entry name" value="P-loop containing nucleotide triphosphate hydrolases"/>
    <property type="match status" value="1"/>
</dbReference>
<protein>
    <submittedName>
        <fullName evidence="1">Uncharacterized protein</fullName>
    </submittedName>
</protein>
<proteinExistence type="predicted"/>
<dbReference type="Proteomes" id="UP000292423">
    <property type="component" value="Unassembled WGS sequence"/>
</dbReference>
<accession>A0A4Q7YNW0</accession>
<dbReference type="PANTHER" id="PTHR43883:SF1">
    <property type="entry name" value="GLUCONOKINASE"/>
    <property type="match status" value="1"/>
</dbReference>
<dbReference type="SUPFAM" id="SSF52540">
    <property type="entry name" value="P-loop containing nucleoside triphosphate hydrolases"/>
    <property type="match status" value="1"/>
</dbReference>